<evidence type="ECO:0000256" key="7">
    <source>
        <dbReference type="ARBA" id="ARBA00022729"/>
    </source>
</evidence>
<dbReference type="InterPro" id="IPR002960">
    <property type="entry name" value="TNF_beta"/>
</dbReference>
<evidence type="ECO:0000256" key="9">
    <source>
        <dbReference type="ARBA" id="ARBA00022989"/>
    </source>
</evidence>
<comment type="similarity">
    <text evidence="2">Belongs to the tumor necrosis factor family.</text>
</comment>
<dbReference type="EMBL" id="JAROKS010000003">
    <property type="protein sequence ID" value="KAK1804704.1"/>
    <property type="molecule type" value="Genomic_DNA"/>
</dbReference>
<evidence type="ECO:0000313" key="19">
    <source>
        <dbReference type="Proteomes" id="UP001239994"/>
    </source>
</evidence>
<dbReference type="GO" id="GO:0006955">
    <property type="term" value="P:immune response"/>
    <property type="evidence" value="ECO:0007669"/>
    <property type="project" value="InterPro"/>
</dbReference>
<feature type="domain" description="THD" evidence="17">
    <location>
        <begin position="64"/>
        <end position="221"/>
    </location>
</feature>
<dbReference type="Gene3D" id="2.60.120.40">
    <property type="match status" value="1"/>
</dbReference>
<sequence length="221" mass="24491">MASDKEVILEVQGAVLSPAQATVRREKHASPACSVSWNLCGVLLAVSLCFAASLCFALNTTHRNAEEAYGDYNSEVSNTSVEWRDNEDHSFAEGGLQLKDNQIHIPRNGLYFVYSQATYHVSCTTDPDHPYDHDVVHLSHEVSCWSGSYDSWKPLLSTVRSVCERAPAQSDDSGESWFTAVYLGAVFRLQAGDRLCTRMDTERLPEIEGENGKTFFGAFSL</sequence>
<dbReference type="GO" id="GO:0005125">
    <property type="term" value="F:cytokine activity"/>
    <property type="evidence" value="ECO:0007669"/>
    <property type="project" value="UniProtKB-KW"/>
</dbReference>
<accession>A0AAD8ZSQ0</accession>
<comment type="caution">
    <text evidence="18">The sequence shown here is derived from an EMBL/GenBank/DDBJ whole genome shotgun (WGS) entry which is preliminary data.</text>
</comment>
<organism evidence="18 19">
    <name type="scientific">Electrophorus voltai</name>
    <dbReference type="NCBI Taxonomy" id="2609070"/>
    <lineage>
        <taxon>Eukaryota</taxon>
        <taxon>Metazoa</taxon>
        <taxon>Chordata</taxon>
        <taxon>Craniata</taxon>
        <taxon>Vertebrata</taxon>
        <taxon>Euteleostomi</taxon>
        <taxon>Actinopterygii</taxon>
        <taxon>Neopterygii</taxon>
        <taxon>Teleostei</taxon>
        <taxon>Ostariophysi</taxon>
        <taxon>Gymnotiformes</taxon>
        <taxon>Gymnotoidei</taxon>
        <taxon>Gymnotidae</taxon>
        <taxon>Electrophorus</taxon>
    </lineage>
</organism>
<gene>
    <name evidence="18" type="ORF">P4O66_003559</name>
</gene>
<evidence type="ECO:0000256" key="5">
    <source>
        <dbReference type="ARBA" id="ARBA00022514"/>
    </source>
</evidence>
<name>A0AAD8ZSQ0_9TELE</name>
<evidence type="ECO:0000256" key="8">
    <source>
        <dbReference type="ARBA" id="ARBA00022968"/>
    </source>
</evidence>
<keyword evidence="8" id="KW-0735">Signal-anchor</keyword>
<proteinExistence type="inferred from homology"/>
<comment type="function">
    <text evidence="15">Cytokine that in its homotrimeric form binds to TNFRSF1A/TNFR1, TNFRSF1B/TNFBR and TNFRSF14/HVEM. In its heterotrimeric form with LTB binds to TNFRSF3/LTBR. Lymphotoxin is produced by lymphocytes and is cytotoxic for a wide range of tumor cells in vitro and in vivo.</text>
</comment>
<evidence type="ECO:0000313" key="18">
    <source>
        <dbReference type="EMBL" id="KAK1804704.1"/>
    </source>
</evidence>
<keyword evidence="6" id="KW-0812">Transmembrane</keyword>
<dbReference type="Pfam" id="PF00229">
    <property type="entry name" value="TNF"/>
    <property type="match status" value="1"/>
</dbReference>
<comment type="subunit">
    <text evidence="16">Homotrimer, and heterotrimer of either two LTB and one LTA subunits or (less prevalent) two LTA and one LTB subunits. Interacts with TNFRSF14.</text>
</comment>
<keyword evidence="10" id="KW-0472">Membrane</keyword>
<evidence type="ECO:0000256" key="10">
    <source>
        <dbReference type="ARBA" id="ARBA00023136"/>
    </source>
</evidence>
<evidence type="ECO:0000256" key="15">
    <source>
        <dbReference type="ARBA" id="ARBA00046146"/>
    </source>
</evidence>
<dbReference type="PRINTS" id="PR01236">
    <property type="entry name" value="TNFBETA"/>
</dbReference>
<dbReference type="InterPro" id="IPR006053">
    <property type="entry name" value="TNF"/>
</dbReference>
<keyword evidence="9" id="KW-1133">Transmembrane helix</keyword>
<evidence type="ECO:0000256" key="16">
    <source>
        <dbReference type="ARBA" id="ARBA00046860"/>
    </source>
</evidence>
<reference evidence="18" key="1">
    <citation type="submission" date="2023-03" db="EMBL/GenBank/DDBJ databases">
        <title>Electrophorus voltai genome.</title>
        <authorList>
            <person name="Bian C."/>
        </authorList>
    </citation>
    <scope>NUCLEOTIDE SEQUENCE</scope>
    <source>
        <strain evidence="18">CB-2022</strain>
        <tissue evidence="18">Muscle</tissue>
    </source>
</reference>
<dbReference type="PRINTS" id="PR01234">
    <property type="entry name" value="TNECROSISFCT"/>
</dbReference>
<evidence type="ECO:0000256" key="12">
    <source>
        <dbReference type="ARBA" id="ARBA00029751"/>
    </source>
</evidence>
<dbReference type="CDD" id="cd00184">
    <property type="entry name" value="TNF"/>
    <property type="match status" value="1"/>
</dbReference>
<dbReference type="PANTHER" id="PTHR11471">
    <property type="entry name" value="TUMOR NECROSIS FACTOR FAMILY MEMBER"/>
    <property type="match status" value="1"/>
</dbReference>
<dbReference type="PROSITE" id="PS50049">
    <property type="entry name" value="THD_2"/>
    <property type="match status" value="1"/>
</dbReference>
<evidence type="ECO:0000256" key="14">
    <source>
        <dbReference type="ARBA" id="ARBA00033263"/>
    </source>
</evidence>
<dbReference type="GO" id="GO:0005164">
    <property type="term" value="F:tumor necrosis factor receptor binding"/>
    <property type="evidence" value="ECO:0007669"/>
    <property type="project" value="InterPro"/>
</dbReference>
<keyword evidence="5" id="KW-0202">Cytokine</keyword>
<dbReference type="InterPro" id="IPR008983">
    <property type="entry name" value="Tumour_necrosis_fac-like_dom"/>
</dbReference>
<dbReference type="GO" id="GO:0016020">
    <property type="term" value="C:membrane"/>
    <property type="evidence" value="ECO:0007669"/>
    <property type="project" value="UniProtKB-SubCell"/>
</dbReference>
<comment type="subcellular location">
    <subcellularLocation>
        <location evidence="1">Membrane</location>
        <topology evidence="1">Single-pass type II membrane protein</topology>
    </subcellularLocation>
</comment>
<dbReference type="PANTHER" id="PTHR11471:SF23">
    <property type="entry name" value="TUMOR NECROSIS FACTOR"/>
    <property type="match status" value="1"/>
</dbReference>
<evidence type="ECO:0000256" key="3">
    <source>
        <dbReference type="ARBA" id="ARBA00013893"/>
    </source>
</evidence>
<evidence type="ECO:0000256" key="11">
    <source>
        <dbReference type="ARBA" id="ARBA00023157"/>
    </source>
</evidence>
<evidence type="ECO:0000256" key="6">
    <source>
        <dbReference type="ARBA" id="ARBA00022692"/>
    </source>
</evidence>
<keyword evidence="11" id="KW-1015">Disulfide bond</keyword>
<dbReference type="SMART" id="SM00207">
    <property type="entry name" value="TNF"/>
    <property type="match status" value="1"/>
</dbReference>
<keyword evidence="19" id="KW-1185">Reference proteome</keyword>
<evidence type="ECO:0000256" key="13">
    <source>
        <dbReference type="ARBA" id="ARBA00033253"/>
    </source>
</evidence>
<dbReference type="SUPFAM" id="SSF49842">
    <property type="entry name" value="TNF-like"/>
    <property type="match status" value="1"/>
</dbReference>
<evidence type="ECO:0000259" key="17">
    <source>
        <dbReference type="PROSITE" id="PS50049"/>
    </source>
</evidence>
<evidence type="ECO:0000256" key="1">
    <source>
        <dbReference type="ARBA" id="ARBA00004606"/>
    </source>
</evidence>
<dbReference type="GO" id="GO:0005615">
    <property type="term" value="C:extracellular space"/>
    <property type="evidence" value="ECO:0007669"/>
    <property type="project" value="UniProtKB-KW"/>
</dbReference>
<evidence type="ECO:0000256" key="4">
    <source>
        <dbReference type="ARBA" id="ARBA00018403"/>
    </source>
</evidence>
<protein>
    <recommendedName>
        <fullName evidence="4">Lymphotoxin-alpha</fullName>
    </recommendedName>
    <alternativeName>
        <fullName evidence="12">TNF-alpha</fullName>
    </alternativeName>
    <alternativeName>
        <fullName evidence="13">TNF-beta</fullName>
    </alternativeName>
    <alternativeName>
        <fullName evidence="3">Tumor necrosis factor</fullName>
    </alternativeName>
    <alternativeName>
        <fullName evidence="14">Tumor necrosis factor ligand superfamily member 1</fullName>
    </alternativeName>
</protein>
<dbReference type="Proteomes" id="UP001239994">
    <property type="component" value="Unassembled WGS sequence"/>
</dbReference>
<evidence type="ECO:0000256" key="2">
    <source>
        <dbReference type="ARBA" id="ARBA00008670"/>
    </source>
</evidence>
<dbReference type="AlphaFoldDB" id="A0AAD8ZSQ0"/>
<dbReference type="InterPro" id="IPR006052">
    <property type="entry name" value="TNF_dom"/>
</dbReference>
<keyword evidence="7" id="KW-0732">Signal</keyword>